<evidence type="ECO:0000313" key="3">
    <source>
        <dbReference type="Proteomes" id="UP001500979"/>
    </source>
</evidence>
<evidence type="ECO:0000313" key="2">
    <source>
        <dbReference type="EMBL" id="GAA2798932.1"/>
    </source>
</evidence>
<keyword evidence="1" id="KW-0812">Transmembrane</keyword>
<dbReference type="RefSeq" id="WP_344681476.1">
    <property type="nucleotide sequence ID" value="NZ_BAAAUX010000015.1"/>
</dbReference>
<keyword evidence="1" id="KW-1133">Transmembrane helix</keyword>
<dbReference type="Proteomes" id="UP001500979">
    <property type="component" value="Unassembled WGS sequence"/>
</dbReference>
<keyword evidence="1" id="KW-0472">Membrane</keyword>
<protein>
    <recommendedName>
        <fullName evidence="4">Transmembrane protein</fullName>
    </recommendedName>
</protein>
<organism evidence="2 3">
    <name type="scientific">Saccharopolyspora taberi</name>
    <dbReference type="NCBI Taxonomy" id="60895"/>
    <lineage>
        <taxon>Bacteria</taxon>
        <taxon>Bacillati</taxon>
        <taxon>Actinomycetota</taxon>
        <taxon>Actinomycetes</taxon>
        <taxon>Pseudonocardiales</taxon>
        <taxon>Pseudonocardiaceae</taxon>
        <taxon>Saccharopolyspora</taxon>
    </lineage>
</organism>
<accession>A0ABN3VF82</accession>
<reference evidence="2 3" key="1">
    <citation type="journal article" date="2019" name="Int. J. Syst. Evol. Microbiol.">
        <title>The Global Catalogue of Microorganisms (GCM) 10K type strain sequencing project: providing services to taxonomists for standard genome sequencing and annotation.</title>
        <authorList>
            <consortium name="The Broad Institute Genomics Platform"/>
            <consortium name="The Broad Institute Genome Sequencing Center for Infectious Disease"/>
            <person name="Wu L."/>
            <person name="Ma J."/>
        </authorList>
    </citation>
    <scope>NUCLEOTIDE SEQUENCE [LARGE SCALE GENOMIC DNA]</scope>
    <source>
        <strain evidence="2 3">JCM 9383</strain>
    </source>
</reference>
<name>A0ABN3VF82_9PSEU</name>
<gene>
    <name evidence="2" type="ORF">GCM10010470_37630</name>
</gene>
<feature type="transmembrane region" description="Helical" evidence="1">
    <location>
        <begin position="44"/>
        <end position="66"/>
    </location>
</feature>
<keyword evidence="3" id="KW-1185">Reference proteome</keyword>
<sequence>MRFRSFIVFARFCGAAGLGVFLGAAVAGLVNIATGTAFARGSDWLTGVPVLAVLGALAGLAVAWITRRWLAPRVPRRRPLFAAAGLATLPLAAAVAQGEPTTAVAFPIMAAVVVLIVTLWVRGFRRETAQARAMMYGYGRPASR</sequence>
<feature type="transmembrane region" description="Helical" evidence="1">
    <location>
        <begin position="78"/>
        <end position="98"/>
    </location>
</feature>
<proteinExistence type="predicted"/>
<evidence type="ECO:0008006" key="4">
    <source>
        <dbReference type="Google" id="ProtNLM"/>
    </source>
</evidence>
<dbReference type="EMBL" id="BAAAUX010000015">
    <property type="protein sequence ID" value="GAA2798932.1"/>
    <property type="molecule type" value="Genomic_DNA"/>
</dbReference>
<feature type="transmembrane region" description="Helical" evidence="1">
    <location>
        <begin position="12"/>
        <end position="32"/>
    </location>
</feature>
<comment type="caution">
    <text evidence="2">The sequence shown here is derived from an EMBL/GenBank/DDBJ whole genome shotgun (WGS) entry which is preliminary data.</text>
</comment>
<evidence type="ECO:0000256" key="1">
    <source>
        <dbReference type="SAM" id="Phobius"/>
    </source>
</evidence>
<feature type="transmembrane region" description="Helical" evidence="1">
    <location>
        <begin position="104"/>
        <end position="124"/>
    </location>
</feature>